<dbReference type="EMBL" id="BOMF01000058">
    <property type="protein sequence ID" value="GID45769.1"/>
    <property type="molecule type" value="Genomic_DNA"/>
</dbReference>
<keyword evidence="1" id="KW-1133">Transmembrane helix</keyword>
<proteinExistence type="predicted"/>
<evidence type="ECO:0000313" key="2">
    <source>
        <dbReference type="EMBL" id="GID45769.1"/>
    </source>
</evidence>
<name>A0ABQ3WHQ5_9ACTN</name>
<sequence length="142" mass="15107">MIPDTARKPYHRGMSIMRVRVAALGAALGFLAVALGIRATVPLGGWAEQSSGTALYASMTYAGVLFLAPRLSPFMVGGIALGWCWGAELFQLTGVPAALSGQSLLARLVLGAAFDPIDLIWYPIGIVPLVALHLMIRKRTMK</sequence>
<reference evidence="2" key="1">
    <citation type="submission" date="2021-01" db="EMBL/GenBank/DDBJ databases">
        <title>Whole genome shotgun sequence of Actinoplanes capillaceus NBRC 16408.</title>
        <authorList>
            <person name="Komaki H."/>
            <person name="Tamura T."/>
        </authorList>
    </citation>
    <scope>NUCLEOTIDE SEQUENCE [LARGE SCALE GENOMIC DNA]</scope>
    <source>
        <strain evidence="2">NBRC 16408</strain>
    </source>
</reference>
<organism evidence="2">
    <name type="scientific">Actinoplanes campanulatus</name>
    <dbReference type="NCBI Taxonomy" id="113559"/>
    <lineage>
        <taxon>Bacteria</taxon>
        <taxon>Bacillati</taxon>
        <taxon>Actinomycetota</taxon>
        <taxon>Actinomycetes</taxon>
        <taxon>Micromonosporales</taxon>
        <taxon>Micromonosporaceae</taxon>
        <taxon>Actinoplanes</taxon>
    </lineage>
</organism>
<accession>A0ABQ3WHQ5</accession>
<comment type="caution">
    <text evidence="2">The sequence shown here is derived from an EMBL/GenBank/DDBJ whole genome shotgun (WGS) entry which is preliminary data.</text>
</comment>
<keyword evidence="1" id="KW-0812">Transmembrane</keyword>
<dbReference type="Pfam" id="PF10990">
    <property type="entry name" value="DUF2809"/>
    <property type="match status" value="1"/>
</dbReference>
<protein>
    <recommendedName>
        <fullName evidence="3">DUF2809 domain-containing protein</fullName>
    </recommendedName>
</protein>
<evidence type="ECO:0000256" key="1">
    <source>
        <dbReference type="SAM" id="Phobius"/>
    </source>
</evidence>
<gene>
    <name evidence="2" type="ORF">Aca07nite_30440</name>
</gene>
<dbReference type="InterPro" id="IPR021257">
    <property type="entry name" value="DUF2809"/>
</dbReference>
<keyword evidence="1" id="KW-0472">Membrane</keyword>
<feature type="transmembrane region" description="Helical" evidence="1">
    <location>
        <begin position="119"/>
        <end position="136"/>
    </location>
</feature>
<evidence type="ECO:0008006" key="3">
    <source>
        <dbReference type="Google" id="ProtNLM"/>
    </source>
</evidence>